<feature type="transmembrane region" description="Helical" evidence="1">
    <location>
        <begin position="329"/>
        <end position="349"/>
    </location>
</feature>
<evidence type="ECO:0000256" key="1">
    <source>
        <dbReference type="SAM" id="Phobius"/>
    </source>
</evidence>
<dbReference type="EMBL" id="AP018493">
    <property type="protein sequence ID" value="BBC61839.1"/>
    <property type="molecule type" value="Genomic_DNA"/>
</dbReference>
<keyword evidence="1" id="KW-0812">Transmembrane</keyword>
<feature type="transmembrane region" description="Helical" evidence="1">
    <location>
        <begin position="264"/>
        <end position="284"/>
    </location>
</feature>
<dbReference type="Proteomes" id="UP000269226">
    <property type="component" value="Plasmid pMP1"/>
</dbReference>
<gene>
    <name evidence="2" type="ORF">DAT561_p1139</name>
</gene>
<keyword evidence="2" id="KW-0614">Plasmid</keyword>
<dbReference type="RefSeq" id="WP_014868535.1">
    <property type="nucleotide sequence ID" value="NZ_AP018493.1"/>
</dbReference>
<feature type="transmembrane region" description="Helical" evidence="1">
    <location>
        <begin position="379"/>
        <end position="402"/>
    </location>
</feature>
<feature type="transmembrane region" description="Helical" evidence="1">
    <location>
        <begin position="109"/>
        <end position="132"/>
    </location>
</feature>
<proteinExistence type="predicted"/>
<keyword evidence="1" id="KW-1133">Transmembrane helix</keyword>
<feature type="transmembrane region" description="Helical" evidence="1">
    <location>
        <begin position="206"/>
        <end position="223"/>
    </location>
</feature>
<evidence type="ECO:0000313" key="2">
    <source>
        <dbReference type="EMBL" id="BBC61839.1"/>
    </source>
</evidence>
<reference evidence="2 3" key="1">
    <citation type="submission" date="2018-01" db="EMBL/GenBank/DDBJ databases">
        <title>Whole genome sequence of Melissococcus plutonius DAT561.</title>
        <authorList>
            <person name="Okumura K."/>
            <person name="Takamatsu D."/>
            <person name="Okura M."/>
        </authorList>
    </citation>
    <scope>NUCLEOTIDE SEQUENCE [LARGE SCALE GENOMIC DNA]</scope>
    <source>
        <strain evidence="2 3">DAT561</strain>
        <plasmid evidence="3">pmp1 dat561 dna</plasmid>
    </source>
</reference>
<protein>
    <submittedName>
        <fullName evidence="2">Uncharacterized protein</fullName>
    </submittedName>
</protein>
<accession>A0A2Z5Y4V0</accession>
<sequence length="428" mass="50226">MFKNKKNELFIIFSILFILLLMLLFNFNIKKMDFGDDNFFLKQFTYDFHGNYVDFLKFRYDHWTSRLIIEAFLVQCVQKVTLWRIINAIAMTIIAVMPAYLLHLKNKMMGFALGTILSLSISISTLNNAGWIATTTNYVWVMAAALISVFPIINYMESDKISWMNYFISIVAIFYAANQEQMVIILFSILVFMGIMIKLKDKGNLILFLPHFIIIMTNLFVVITCKGNHLRNLQETKQWFPEFRNYSIFTKFELGYISTLRYLILNWSLFMSLFLLLIFMLGLIKNMPMTKKMISGIPFVIYEVVSLGHRMTSGKALAYYFNLQATNQIRLIFCLTFFVAMVALSIWCLCDSNKEFFIALFILFLGIISRVMIGFTPTVFVSGIRTFYFTYVMFIVCAIYLLKNTKYLSNKSLYRKEIYRIKYSLQDE</sequence>
<name>A0A2Z5Y4V0_9ENTE</name>
<feature type="transmembrane region" description="Helical" evidence="1">
    <location>
        <begin position="82"/>
        <end position="102"/>
    </location>
</feature>
<geneLocation type="plasmid" evidence="3">
    <name>pmp1 dat561 dna</name>
</geneLocation>
<organism evidence="2 3">
    <name type="scientific">Melissococcus plutonius</name>
    <dbReference type="NCBI Taxonomy" id="33970"/>
    <lineage>
        <taxon>Bacteria</taxon>
        <taxon>Bacillati</taxon>
        <taxon>Bacillota</taxon>
        <taxon>Bacilli</taxon>
        <taxon>Lactobacillales</taxon>
        <taxon>Enterococcaceae</taxon>
        <taxon>Melissococcus</taxon>
    </lineage>
</organism>
<feature type="transmembrane region" description="Helical" evidence="1">
    <location>
        <begin position="293"/>
        <end position="309"/>
    </location>
</feature>
<keyword evidence="1" id="KW-0472">Membrane</keyword>
<evidence type="ECO:0000313" key="3">
    <source>
        <dbReference type="Proteomes" id="UP000269226"/>
    </source>
</evidence>
<dbReference type="AlphaFoldDB" id="A0A2Z5Y4V0"/>
<feature type="transmembrane region" description="Helical" evidence="1">
    <location>
        <begin position="356"/>
        <end position="373"/>
    </location>
</feature>
<dbReference type="GeneID" id="39499571"/>
<feature type="transmembrane region" description="Helical" evidence="1">
    <location>
        <begin position="9"/>
        <end position="29"/>
    </location>
</feature>
<feature type="transmembrane region" description="Helical" evidence="1">
    <location>
        <begin position="138"/>
        <end position="156"/>
    </location>
</feature>